<feature type="non-terminal residue" evidence="2">
    <location>
        <position position="1"/>
    </location>
</feature>
<organism evidence="2 3">
    <name type="scientific">Microtus ochrogaster</name>
    <name type="common">Prairie vole</name>
    <dbReference type="NCBI Taxonomy" id="79684"/>
    <lineage>
        <taxon>Eukaryota</taxon>
        <taxon>Metazoa</taxon>
        <taxon>Chordata</taxon>
        <taxon>Craniata</taxon>
        <taxon>Vertebrata</taxon>
        <taxon>Euteleostomi</taxon>
        <taxon>Mammalia</taxon>
        <taxon>Eutheria</taxon>
        <taxon>Euarchontoglires</taxon>
        <taxon>Glires</taxon>
        <taxon>Rodentia</taxon>
        <taxon>Myomorpha</taxon>
        <taxon>Muroidea</taxon>
        <taxon>Cricetidae</taxon>
        <taxon>Arvicolinae</taxon>
        <taxon>Microtus</taxon>
    </lineage>
</organism>
<dbReference type="PANTHER" id="PTHR31512:SF2">
    <property type="entry name" value="MYB_SANT DNA BINDING DOMAIN CONTAINING 5"/>
    <property type="match status" value="1"/>
</dbReference>
<dbReference type="PANTHER" id="PTHR31512">
    <property type="entry name" value="GENE 12569-RELATED"/>
    <property type="match status" value="1"/>
</dbReference>
<sequence length="264" mass="29920">SRTNADNILRNSQEVSTDVNGQQEGLRPTDHSHSPWTESQIRIFLLLEWEVVEEEVGHPGTKIHEKTRLLCQQRCQWGLWKPWDSCFHLLLTLKNLHRSLCDEKPRAEPLFSPMQSPCTGSWATEPKKAPFPACYQLPPEYPPAPTELNFSQYQHWYHGFSPFSGGEFPGNPSQMMSSESFTGSLPGVFRSQFPSGVSHGSFPPVFLETQQDTARHSQEHPLMMTKALTEDKWRFLNSPKTSQAFFSVCLGNFASLHSGSKGEI</sequence>
<comment type="caution">
    <text evidence="2">The sequence shown here is derived from an EMBL/GenBank/DDBJ whole genome shotgun (WGS) entry which is preliminary data.</text>
</comment>
<name>A0A8J6GWZ4_MICOH</name>
<evidence type="ECO:0000256" key="1">
    <source>
        <dbReference type="SAM" id="MobiDB-lite"/>
    </source>
</evidence>
<dbReference type="AlphaFoldDB" id="A0A8J6GWZ4"/>
<dbReference type="EMBL" id="JAATJU010012753">
    <property type="protein sequence ID" value="KAH0518072.1"/>
    <property type="molecule type" value="Genomic_DNA"/>
</dbReference>
<feature type="compositionally biased region" description="Polar residues" evidence="1">
    <location>
        <begin position="1"/>
        <end position="23"/>
    </location>
</feature>
<accession>A0A8J6GWZ4</accession>
<protein>
    <submittedName>
        <fullName evidence="2">Uncharacterized protein</fullName>
    </submittedName>
</protein>
<evidence type="ECO:0000313" key="3">
    <source>
        <dbReference type="Proteomes" id="UP000710432"/>
    </source>
</evidence>
<dbReference type="Proteomes" id="UP000710432">
    <property type="component" value="Unassembled WGS sequence"/>
</dbReference>
<gene>
    <name evidence="2" type="ORF">LTLLF_209275</name>
</gene>
<feature type="region of interest" description="Disordered" evidence="1">
    <location>
        <begin position="1"/>
        <end position="34"/>
    </location>
</feature>
<proteinExistence type="predicted"/>
<reference evidence="2" key="1">
    <citation type="submission" date="2020-03" db="EMBL/GenBank/DDBJ databases">
        <title>Studies in the Genomics of Life Span.</title>
        <authorList>
            <person name="Glass D."/>
        </authorList>
    </citation>
    <scope>NUCLEOTIDE SEQUENCE</scope>
    <source>
        <strain evidence="2">LTLLF</strain>
        <tissue evidence="2">Muscle</tissue>
    </source>
</reference>
<evidence type="ECO:0000313" key="2">
    <source>
        <dbReference type="EMBL" id="KAH0518072.1"/>
    </source>
</evidence>